<dbReference type="AlphaFoldDB" id="A0A8B8BBV1"/>
<dbReference type="OrthoDB" id="6145901at2759"/>
<organism evidence="2 3">
    <name type="scientific">Crassostrea virginica</name>
    <name type="common">Eastern oyster</name>
    <dbReference type="NCBI Taxonomy" id="6565"/>
    <lineage>
        <taxon>Eukaryota</taxon>
        <taxon>Metazoa</taxon>
        <taxon>Spiralia</taxon>
        <taxon>Lophotrochozoa</taxon>
        <taxon>Mollusca</taxon>
        <taxon>Bivalvia</taxon>
        <taxon>Autobranchia</taxon>
        <taxon>Pteriomorphia</taxon>
        <taxon>Ostreida</taxon>
        <taxon>Ostreoidea</taxon>
        <taxon>Ostreidae</taxon>
        <taxon>Crassostrea</taxon>
    </lineage>
</organism>
<dbReference type="Pfam" id="PF18701">
    <property type="entry name" value="DUF5641"/>
    <property type="match status" value="1"/>
</dbReference>
<evidence type="ECO:0000259" key="1">
    <source>
        <dbReference type="Pfam" id="PF18701"/>
    </source>
</evidence>
<dbReference type="SUPFAM" id="SSF53098">
    <property type="entry name" value="Ribonuclease H-like"/>
    <property type="match status" value="1"/>
</dbReference>
<dbReference type="KEGG" id="cvn:111109110"/>
<evidence type="ECO:0000313" key="2">
    <source>
        <dbReference type="Proteomes" id="UP000694844"/>
    </source>
</evidence>
<dbReference type="InterPro" id="IPR036397">
    <property type="entry name" value="RNaseH_sf"/>
</dbReference>
<dbReference type="PANTHER" id="PTHR47331:SF6">
    <property type="entry name" value="DOUBLECORTIN DOMAIN-CONTAINING PROTEIN"/>
    <property type="match status" value="1"/>
</dbReference>
<gene>
    <name evidence="3" type="primary">LOC111109110</name>
</gene>
<dbReference type="Proteomes" id="UP000694844">
    <property type="component" value="Chromosome 8"/>
</dbReference>
<feature type="domain" description="DUF5641" evidence="1">
    <location>
        <begin position="194"/>
        <end position="243"/>
    </location>
</feature>
<dbReference type="InterPro" id="IPR012337">
    <property type="entry name" value="RNaseH-like_sf"/>
</dbReference>
<reference evidence="3" key="1">
    <citation type="submission" date="2025-08" db="UniProtKB">
        <authorList>
            <consortium name="RefSeq"/>
        </authorList>
    </citation>
    <scope>IDENTIFICATION</scope>
    <source>
        <tissue evidence="3">Whole sample</tissue>
    </source>
</reference>
<evidence type="ECO:0000313" key="3">
    <source>
        <dbReference type="RefSeq" id="XP_022300905.1"/>
    </source>
</evidence>
<protein>
    <submittedName>
        <fullName evidence="3">Uncharacterized protein LOC111109110</fullName>
    </submittedName>
</protein>
<dbReference type="Gene3D" id="3.30.420.10">
    <property type="entry name" value="Ribonuclease H-like superfamily/Ribonuclease H"/>
    <property type="match status" value="1"/>
</dbReference>
<dbReference type="PANTHER" id="PTHR47331">
    <property type="entry name" value="PHD-TYPE DOMAIN-CONTAINING PROTEIN"/>
    <property type="match status" value="1"/>
</dbReference>
<keyword evidence="2" id="KW-1185">Reference proteome</keyword>
<name>A0A8B8BBV1_CRAVI</name>
<dbReference type="InterPro" id="IPR040676">
    <property type="entry name" value="DUF5641"/>
</dbReference>
<proteinExistence type="predicted"/>
<accession>A0A8B8BBV1</accession>
<dbReference type="GO" id="GO:0003676">
    <property type="term" value="F:nucleic acid binding"/>
    <property type="evidence" value="ECO:0007669"/>
    <property type="project" value="InterPro"/>
</dbReference>
<dbReference type="GeneID" id="111109110"/>
<sequence length="356" mass="40379">MSPPDVREEIAMNKRKAILFTCLVSRGIHIELVEELSTSSFINALRRFVSIRGPVRQFRSDRGTNFIGAVNELQMVHQFVEKPLVQKFLHEGESTWLFNPPHASHFGGVWESMIGITRRILDGILLRTGMKSLTHETLSTFMAEVCAIVNSRPLTPLSENPSEYALTPAMILTHKTGPLPNSIPTIDPKELYKSQWRFVQNLASEFWRKWKDEYLSTLQIGRKWTSEEPSLKEGDIADIHPGTIGPLRASLHTDRSFFLRRIALDFDFEDVKGPDGEGPGSVRVLFASSAEEEEIVTALIADRDTLAEGALDRGRKEILYKKAGPPAQFIDLRLFTHNRPEDIQEVRKVYVKNICL</sequence>
<dbReference type="RefSeq" id="XP_022300905.1">
    <property type="nucleotide sequence ID" value="XM_022445197.1"/>
</dbReference>